<comment type="caution">
    <text evidence="2">The sequence shown here is derived from an EMBL/GenBank/DDBJ whole genome shotgun (WGS) entry which is preliminary data.</text>
</comment>
<accession>A0A916JX75</accession>
<sequence>MTGTMTQDPAGEGASADRRYDVVVVGAGVSGLAAARLLADAGRSVLVLEARDRLGGRLRTEREGGRITDIGGSWIHGITESPVYEAARAFGLPMVEFTVGSFQAGGRPIAYYGPDGERLSEADADAFIADVAAFDDRLAEVIAASAPATSYEEAIDAALSRFDWAPARAARVREFLRHRSEEQYGADARDLDAHGLDDDAVEGDEVVFPEGYDRLPARLAEGLDVRLEHVVSCVRWSGAGDGGAGDSDGGGADAAADAGTGTGAGVSVETDRGAFEADRVLVTVPVGVLRSDDFVFEPPLPEPVAGALARFEMNAFEKVFLRFPEKFWAEGVYAFRRQGPAAEWWHSWYDLTPLHGTPTLLTFAAGACAREIRGWSDERIADSVLEALREIYGPDIPEPEHVRVTRWQDDAYAHGSYAYMTVGAVPEDHEVLATPLGESRGGAFGGALGGGVLHLAGEATWQEDPATVTAALCSGHRAAERILGDPLPIDRIWA</sequence>
<reference evidence="2" key="1">
    <citation type="submission" date="2021-06" db="EMBL/GenBank/DDBJ databases">
        <authorList>
            <person name="Criscuolo A."/>
        </authorList>
    </citation>
    <scope>NUCLEOTIDE SEQUENCE</scope>
    <source>
        <strain evidence="2">CIP111803</strain>
    </source>
</reference>
<feature type="domain" description="Amine oxidase" evidence="1">
    <location>
        <begin position="29"/>
        <end position="483"/>
    </location>
</feature>
<dbReference type="EMBL" id="CAJVAP010000016">
    <property type="protein sequence ID" value="CAG7612448.1"/>
    <property type="molecule type" value="Genomic_DNA"/>
</dbReference>
<dbReference type="InterPro" id="IPR050281">
    <property type="entry name" value="Flavin_monoamine_oxidase"/>
</dbReference>
<evidence type="ECO:0000259" key="1">
    <source>
        <dbReference type="Pfam" id="PF01593"/>
    </source>
</evidence>
<dbReference type="AlphaFoldDB" id="A0A916JX75"/>
<dbReference type="PANTHER" id="PTHR10742:SF410">
    <property type="entry name" value="LYSINE-SPECIFIC HISTONE DEMETHYLASE 2"/>
    <property type="match status" value="1"/>
</dbReference>
<organism evidence="2 3">
    <name type="scientific">Leucobacter soli</name>
    <dbReference type="NCBI Taxonomy" id="2812850"/>
    <lineage>
        <taxon>Bacteria</taxon>
        <taxon>Bacillati</taxon>
        <taxon>Actinomycetota</taxon>
        <taxon>Actinomycetes</taxon>
        <taxon>Micrococcales</taxon>
        <taxon>Microbacteriaceae</taxon>
        <taxon>Leucobacter</taxon>
    </lineage>
</organism>
<dbReference type="RefSeq" id="WP_236022040.1">
    <property type="nucleotide sequence ID" value="NZ_CAJVAP010000016.1"/>
</dbReference>
<gene>
    <name evidence="2" type="primary">puo_1</name>
    <name evidence="2" type="ORF">LEUCIP111803_01566</name>
</gene>
<name>A0A916JX75_9MICO</name>
<dbReference type="InterPro" id="IPR002937">
    <property type="entry name" value="Amino_oxidase"/>
</dbReference>
<protein>
    <submittedName>
        <fullName evidence="2">Putrescine oxidase</fullName>
        <ecNumber evidence="2">1.4.3.10</ecNumber>
    </submittedName>
</protein>
<dbReference type="GO" id="GO:0050232">
    <property type="term" value="F:putrescine oxidase activity"/>
    <property type="evidence" value="ECO:0007669"/>
    <property type="project" value="UniProtKB-EC"/>
</dbReference>
<dbReference type="Pfam" id="PF01593">
    <property type="entry name" value="Amino_oxidase"/>
    <property type="match status" value="1"/>
</dbReference>
<evidence type="ECO:0000313" key="2">
    <source>
        <dbReference type="EMBL" id="CAG7612448.1"/>
    </source>
</evidence>
<evidence type="ECO:0000313" key="3">
    <source>
        <dbReference type="Proteomes" id="UP000693892"/>
    </source>
</evidence>
<dbReference type="EC" id="1.4.3.10" evidence="2"/>
<keyword evidence="3" id="KW-1185">Reference proteome</keyword>
<keyword evidence="2" id="KW-0560">Oxidoreductase</keyword>
<proteinExistence type="predicted"/>
<dbReference type="Proteomes" id="UP000693892">
    <property type="component" value="Unassembled WGS sequence"/>
</dbReference>
<dbReference type="PANTHER" id="PTHR10742">
    <property type="entry name" value="FLAVIN MONOAMINE OXIDASE"/>
    <property type="match status" value="1"/>
</dbReference>